<comment type="caution">
    <text evidence="3">The sequence shown here is derived from an EMBL/GenBank/DDBJ whole genome shotgun (WGS) entry which is preliminary data.</text>
</comment>
<dbReference type="AlphaFoldDB" id="A0A9P9D9L1"/>
<dbReference type="OrthoDB" id="406838at2759"/>
<evidence type="ECO:0000313" key="4">
    <source>
        <dbReference type="Proteomes" id="UP000700596"/>
    </source>
</evidence>
<keyword evidence="1" id="KW-1133">Transmembrane helix</keyword>
<keyword evidence="2" id="KW-0732">Signal</keyword>
<feature type="signal peptide" evidence="2">
    <location>
        <begin position="1"/>
        <end position="15"/>
    </location>
</feature>
<dbReference type="EMBL" id="JAGMWT010000016">
    <property type="protein sequence ID" value="KAH7115300.1"/>
    <property type="molecule type" value="Genomic_DNA"/>
</dbReference>
<dbReference type="Proteomes" id="UP000700596">
    <property type="component" value="Unassembled WGS sequence"/>
</dbReference>
<sequence length="308" mass="35353">MFITFFHQKLLLVTSNPLFAMLPLGTKQVDTVILAYPILPVQRLLSCLNCRGFYPPKGHHVASLRVGYENLITIWKQYTIIKIYVSTKFGTDYDHVASAALQATKEWNSTIEDCDDARPRFEIANTRMEAMCEIKPGKDYSQLAQAFFPGWAPYLYIHPPSLQQMGHRNNLQKTLLHEFGHVLGARHQFQEPGYPSVLIGVDDDRSVMNYFRLPDAPRIQQTDIEAFKKLYALEGDKYKGLDIIRIEPVLLEDWEKRCHQLASTNHNAPDNKSSGLNSSYEFNNATDQIIMLTVLVLILILFYRTVKQ</sequence>
<proteinExistence type="predicted"/>
<dbReference type="InterPro" id="IPR024079">
    <property type="entry name" value="MetalloPept_cat_dom_sf"/>
</dbReference>
<evidence type="ECO:0000313" key="3">
    <source>
        <dbReference type="EMBL" id="KAH7115300.1"/>
    </source>
</evidence>
<feature type="transmembrane region" description="Helical" evidence="1">
    <location>
        <begin position="289"/>
        <end position="306"/>
    </location>
</feature>
<protein>
    <recommendedName>
        <fullName evidence="5">Peptidase metallopeptidase domain-containing protein</fullName>
    </recommendedName>
</protein>
<gene>
    <name evidence="3" type="ORF">B0J11DRAFT_540285</name>
</gene>
<evidence type="ECO:0000256" key="2">
    <source>
        <dbReference type="SAM" id="SignalP"/>
    </source>
</evidence>
<evidence type="ECO:0000256" key="1">
    <source>
        <dbReference type="SAM" id="Phobius"/>
    </source>
</evidence>
<keyword evidence="1" id="KW-0472">Membrane</keyword>
<dbReference type="Gene3D" id="3.40.390.10">
    <property type="entry name" value="Collagenase (Catalytic Domain)"/>
    <property type="match status" value="1"/>
</dbReference>
<organism evidence="3 4">
    <name type="scientific">Dendryphion nanum</name>
    <dbReference type="NCBI Taxonomy" id="256645"/>
    <lineage>
        <taxon>Eukaryota</taxon>
        <taxon>Fungi</taxon>
        <taxon>Dikarya</taxon>
        <taxon>Ascomycota</taxon>
        <taxon>Pezizomycotina</taxon>
        <taxon>Dothideomycetes</taxon>
        <taxon>Pleosporomycetidae</taxon>
        <taxon>Pleosporales</taxon>
        <taxon>Torulaceae</taxon>
        <taxon>Dendryphion</taxon>
    </lineage>
</organism>
<name>A0A9P9D9L1_9PLEO</name>
<feature type="chain" id="PRO_5040343597" description="Peptidase metallopeptidase domain-containing protein" evidence="2">
    <location>
        <begin position="16"/>
        <end position="308"/>
    </location>
</feature>
<reference evidence="3" key="1">
    <citation type="journal article" date="2021" name="Nat. Commun.">
        <title>Genetic determinants of endophytism in the Arabidopsis root mycobiome.</title>
        <authorList>
            <person name="Mesny F."/>
            <person name="Miyauchi S."/>
            <person name="Thiergart T."/>
            <person name="Pickel B."/>
            <person name="Atanasova L."/>
            <person name="Karlsson M."/>
            <person name="Huettel B."/>
            <person name="Barry K.W."/>
            <person name="Haridas S."/>
            <person name="Chen C."/>
            <person name="Bauer D."/>
            <person name="Andreopoulos W."/>
            <person name="Pangilinan J."/>
            <person name="LaButti K."/>
            <person name="Riley R."/>
            <person name="Lipzen A."/>
            <person name="Clum A."/>
            <person name="Drula E."/>
            <person name="Henrissat B."/>
            <person name="Kohler A."/>
            <person name="Grigoriev I.V."/>
            <person name="Martin F.M."/>
            <person name="Hacquard S."/>
        </authorList>
    </citation>
    <scope>NUCLEOTIDE SEQUENCE</scope>
    <source>
        <strain evidence="3">MPI-CAGE-CH-0243</strain>
    </source>
</reference>
<keyword evidence="4" id="KW-1185">Reference proteome</keyword>
<evidence type="ECO:0008006" key="5">
    <source>
        <dbReference type="Google" id="ProtNLM"/>
    </source>
</evidence>
<accession>A0A9P9D9L1</accession>
<keyword evidence="1" id="KW-0812">Transmembrane</keyword>
<dbReference type="SUPFAM" id="SSF55486">
    <property type="entry name" value="Metalloproteases ('zincins'), catalytic domain"/>
    <property type="match status" value="1"/>
</dbReference>
<dbReference type="GO" id="GO:0008237">
    <property type="term" value="F:metallopeptidase activity"/>
    <property type="evidence" value="ECO:0007669"/>
    <property type="project" value="InterPro"/>
</dbReference>